<dbReference type="GeneID" id="5659473"/>
<evidence type="ECO:0000313" key="1">
    <source>
        <dbReference type="EMBL" id="ABT14637.1"/>
    </source>
</evidence>
<keyword evidence="2" id="KW-1185">Reference proteome</keyword>
<dbReference type="RefSeq" id="YP_001497434.1">
    <property type="nucleotide sequence ID" value="NC_009898.1"/>
</dbReference>
<accession>A7IWB3</accession>
<reference evidence="1 2" key="1">
    <citation type="journal article" date="2007" name="Virology">
        <title>Sequence and annotation of the 369-kb NY-2A and the 345-kb AR158 viruses that infect Chlorella NC64A.</title>
        <authorList>
            <person name="Fitzgerald L.A."/>
            <person name="Graves M.V."/>
            <person name="Li X."/>
            <person name="Feldblyum T."/>
            <person name="Nierman W.C."/>
            <person name="Van Etten J.L."/>
        </authorList>
    </citation>
    <scope>NUCLEOTIDE SEQUENCE [LARGE SCALE GENOMIC DNA]</scope>
    <source>
        <strain evidence="1 2">NY-2A</strain>
    </source>
</reference>
<proteinExistence type="predicted"/>
<dbReference type="Proteomes" id="UP000202419">
    <property type="component" value="Segment"/>
</dbReference>
<gene>
    <name evidence="1" type="primary">b238R</name>
    <name evidence="1" type="ORF">NY2A_b238R</name>
</gene>
<evidence type="ECO:0000313" key="2">
    <source>
        <dbReference type="Proteomes" id="UP000202419"/>
    </source>
</evidence>
<sequence length="68" mass="7816">MVSILIAFSSVKYILFPLGEYVIVTNPEVYVSSASRDSIIHRNLSENEHLNPLRMTYEYVSRSLDIHS</sequence>
<organism evidence="1 2">
    <name type="scientific">Paramecium bursaria Chlorella virus NY2A</name>
    <name type="common">PBCV-NY2A</name>
    <dbReference type="NCBI Taxonomy" id="46021"/>
    <lineage>
        <taxon>Viruses</taxon>
        <taxon>Varidnaviria</taxon>
        <taxon>Bamfordvirae</taxon>
        <taxon>Nucleocytoviricota</taxon>
        <taxon>Megaviricetes</taxon>
        <taxon>Algavirales</taxon>
        <taxon>Phycodnaviridae</taxon>
        <taxon>Chlorovirus</taxon>
        <taxon>Chlorovirus americanus</taxon>
    </lineage>
</organism>
<name>A7IWB3_PBCVN</name>
<dbReference type="OrthoDB" id="41175at10239"/>
<dbReference type="EMBL" id="DQ491002">
    <property type="protein sequence ID" value="ABT14637.1"/>
    <property type="molecule type" value="Genomic_DNA"/>
</dbReference>
<dbReference type="KEGG" id="vg:5659473"/>
<protein>
    <submittedName>
        <fullName evidence="1">Uncharacterized protein b238R</fullName>
    </submittedName>
</protein>
<organismHost>
    <name type="scientific">Chlorella</name>
    <dbReference type="NCBI Taxonomy" id="3071"/>
</organismHost>